<gene>
    <name evidence="2" type="ORF">AAFF_G00115990</name>
</gene>
<accession>A0AAD7WXK0</accession>
<keyword evidence="3" id="KW-1185">Reference proteome</keyword>
<proteinExistence type="predicted"/>
<organism evidence="2 3">
    <name type="scientific">Aldrovandia affinis</name>
    <dbReference type="NCBI Taxonomy" id="143900"/>
    <lineage>
        <taxon>Eukaryota</taxon>
        <taxon>Metazoa</taxon>
        <taxon>Chordata</taxon>
        <taxon>Craniata</taxon>
        <taxon>Vertebrata</taxon>
        <taxon>Euteleostomi</taxon>
        <taxon>Actinopterygii</taxon>
        <taxon>Neopterygii</taxon>
        <taxon>Teleostei</taxon>
        <taxon>Notacanthiformes</taxon>
        <taxon>Halosauridae</taxon>
        <taxon>Aldrovandia</taxon>
    </lineage>
</organism>
<evidence type="ECO:0000256" key="1">
    <source>
        <dbReference type="SAM" id="MobiDB-lite"/>
    </source>
</evidence>
<evidence type="ECO:0000313" key="2">
    <source>
        <dbReference type="EMBL" id="KAJ8412648.1"/>
    </source>
</evidence>
<comment type="caution">
    <text evidence="2">The sequence shown here is derived from an EMBL/GenBank/DDBJ whole genome shotgun (WGS) entry which is preliminary data.</text>
</comment>
<dbReference type="EMBL" id="JAINUG010000018">
    <property type="protein sequence ID" value="KAJ8412648.1"/>
    <property type="molecule type" value="Genomic_DNA"/>
</dbReference>
<feature type="region of interest" description="Disordered" evidence="1">
    <location>
        <begin position="120"/>
        <end position="144"/>
    </location>
</feature>
<evidence type="ECO:0000313" key="3">
    <source>
        <dbReference type="Proteomes" id="UP001221898"/>
    </source>
</evidence>
<reference evidence="2" key="1">
    <citation type="journal article" date="2023" name="Science">
        <title>Genome structures resolve the early diversification of teleost fishes.</title>
        <authorList>
            <person name="Parey E."/>
            <person name="Louis A."/>
            <person name="Montfort J."/>
            <person name="Bouchez O."/>
            <person name="Roques C."/>
            <person name="Iampietro C."/>
            <person name="Lluch J."/>
            <person name="Castinel A."/>
            <person name="Donnadieu C."/>
            <person name="Desvignes T."/>
            <person name="Floi Bucao C."/>
            <person name="Jouanno E."/>
            <person name="Wen M."/>
            <person name="Mejri S."/>
            <person name="Dirks R."/>
            <person name="Jansen H."/>
            <person name="Henkel C."/>
            <person name="Chen W.J."/>
            <person name="Zahm M."/>
            <person name="Cabau C."/>
            <person name="Klopp C."/>
            <person name="Thompson A.W."/>
            <person name="Robinson-Rechavi M."/>
            <person name="Braasch I."/>
            <person name="Lecointre G."/>
            <person name="Bobe J."/>
            <person name="Postlethwait J.H."/>
            <person name="Berthelot C."/>
            <person name="Roest Crollius H."/>
            <person name="Guiguen Y."/>
        </authorList>
    </citation>
    <scope>NUCLEOTIDE SEQUENCE</scope>
    <source>
        <strain evidence="2">NC1722</strain>
    </source>
</reference>
<protein>
    <submittedName>
        <fullName evidence="2">Uncharacterized protein</fullName>
    </submittedName>
</protein>
<dbReference type="Proteomes" id="UP001221898">
    <property type="component" value="Unassembled WGS sequence"/>
</dbReference>
<sequence>MLDDGVRGSALTECAGTGRCEDYSRVVQCHAVPSPHPAQQQRVTQIFWEGKTTEQTLQPYRAEPEHRCSHATATTQGLMGHPADTQHSCRASVLKTMPRQRRHRGPHDSTARSVLAEPAPAQHCPKGTGFRLDATGKGPASRAMPAERIRARFKAKRASICPRFETLSGGQALGACFSHMSRLAVRPSIARSTVWPQELGAGPPLCDGHGAWEGALPGPAREHMCQPAAC</sequence>
<name>A0AAD7WXK0_9TELE</name>
<dbReference type="AlphaFoldDB" id="A0AAD7WXK0"/>